<name>A0A0G9K323_9BACT</name>
<dbReference type="SMART" id="SM00248">
    <property type="entry name" value="ANK"/>
    <property type="match status" value="13"/>
</dbReference>
<dbReference type="InterPro" id="IPR036770">
    <property type="entry name" value="Ankyrin_rpt-contain_sf"/>
</dbReference>
<evidence type="ECO:0000313" key="4">
    <source>
        <dbReference type="EMBL" id="KLE00954.1"/>
    </source>
</evidence>
<protein>
    <submittedName>
        <fullName evidence="4">Ankyrin</fullName>
    </submittedName>
</protein>
<feature type="repeat" description="ANK" evidence="3">
    <location>
        <begin position="530"/>
        <end position="562"/>
    </location>
</feature>
<keyword evidence="1" id="KW-0677">Repeat</keyword>
<evidence type="ECO:0000256" key="2">
    <source>
        <dbReference type="ARBA" id="ARBA00023043"/>
    </source>
</evidence>
<dbReference type="Gene3D" id="1.25.40.20">
    <property type="entry name" value="Ankyrin repeat-containing domain"/>
    <property type="match status" value="2"/>
</dbReference>
<dbReference type="RefSeq" id="WP_046996513.1">
    <property type="nucleotide sequence ID" value="NZ_JAIQ01000077.1"/>
</dbReference>
<proteinExistence type="predicted"/>
<evidence type="ECO:0000256" key="3">
    <source>
        <dbReference type="PROSITE-ProRule" id="PRU00023"/>
    </source>
</evidence>
<keyword evidence="2 3" id="KW-0040">ANK repeat</keyword>
<feature type="repeat" description="ANK" evidence="3">
    <location>
        <begin position="497"/>
        <end position="529"/>
    </location>
</feature>
<sequence length="645" mass="74092">MFKFFKVDEEDFYNELFSDKIDLKKIQRYIDKGIDINKKDEKGRNILFSLVIKKRFESIKILLKNGIEANIEDKDGKTVLSEAVEKADPMTVRFLLENGFDINRKNSQGRTILQESVLLGGYKIFQLLTKYEPDFNSKDNTGKTILFDAIESENIDIINDVLENIEDFNILDENGQTALFKAVLKDDINIALNLLSKNINVNIVDKNGQNVLFYAILKGARNIPIIEKLIDKRIDINIVDKSYKNIIDELLNIVNIQKNELKFEDKRYELINPKNDYLALALLFIKNGLKVDIVDADGKTTLQKEIENKNFANVEFLIDCGADLNIVDEYNRNLFHIETLKGYSNYKMMDLLVAKGANIDSRDLDEKTVVDNVVELIAITRGFKKSNPTLAPYINEKERYDILLKKVLSYKPNLEAKRLDGKNILFDLVMYNDYETLEIIVNHGINLNLTDKENKTALMCMVEEGLKITEKLDKAYFIKRLVNFLRYRVDVDIQDNNGRTVIHNAVIADDLLVVEKLLTKKANLSLKDNYGRTALHHTQWKGNYQIARWLIASGADMNQPDNSGFNILNYATILGHIKLVVTLVNSGVLMYNKNPKNKKVAEFFKSKEKNLDKLLTSEISDYKMKNALIEVIQNLKKELNEAVKG</sequence>
<organism evidence="4 5">
    <name type="scientific">Aliarcobacter butzleri L348</name>
    <dbReference type="NCBI Taxonomy" id="1447256"/>
    <lineage>
        <taxon>Bacteria</taxon>
        <taxon>Pseudomonadati</taxon>
        <taxon>Campylobacterota</taxon>
        <taxon>Epsilonproteobacteria</taxon>
        <taxon>Campylobacterales</taxon>
        <taxon>Arcobacteraceae</taxon>
        <taxon>Aliarcobacter</taxon>
    </lineage>
</organism>
<dbReference type="PATRIC" id="fig|1447256.3.peg.925"/>
<gene>
    <name evidence="4" type="ORF">AA20_04760</name>
</gene>
<comment type="caution">
    <text evidence="4">The sequence shown here is derived from an EMBL/GenBank/DDBJ whole genome shotgun (WGS) entry which is preliminary data.</text>
</comment>
<dbReference type="PANTHER" id="PTHR24198">
    <property type="entry name" value="ANKYRIN REPEAT AND PROTEIN KINASE DOMAIN-CONTAINING PROTEIN"/>
    <property type="match status" value="1"/>
</dbReference>
<evidence type="ECO:0000256" key="1">
    <source>
        <dbReference type="ARBA" id="ARBA00022737"/>
    </source>
</evidence>
<accession>A0A0G9K323</accession>
<dbReference type="SUPFAM" id="SSF48403">
    <property type="entry name" value="Ankyrin repeat"/>
    <property type="match status" value="2"/>
</dbReference>
<feature type="repeat" description="ANK" evidence="3">
    <location>
        <begin position="297"/>
        <end position="329"/>
    </location>
</feature>
<feature type="repeat" description="ANK" evidence="3">
    <location>
        <begin position="174"/>
        <end position="206"/>
    </location>
</feature>
<dbReference type="PROSITE" id="PS50297">
    <property type="entry name" value="ANK_REP_REGION"/>
    <property type="match status" value="4"/>
</dbReference>
<dbReference type="InterPro" id="IPR002110">
    <property type="entry name" value="Ankyrin_rpt"/>
</dbReference>
<dbReference type="AlphaFoldDB" id="A0A0G9K323"/>
<reference evidence="4 5" key="1">
    <citation type="submission" date="2014-01" db="EMBL/GenBank/DDBJ databases">
        <title>Development of a Comparative Genomic Fingerprinting Assay for High Resolution Genotyping of Arcobacter butzleri.</title>
        <authorList>
            <person name="Webb A.L."/>
            <person name="Inglis G.D."/>
            <person name="Kruczkiewicz P."/>
            <person name="Selinger L.B."/>
            <person name="Taboada E.N."/>
        </authorList>
    </citation>
    <scope>NUCLEOTIDE SEQUENCE [LARGE SCALE GENOMIC DNA]</scope>
    <source>
        <strain evidence="4 5">L348</strain>
    </source>
</reference>
<dbReference type="PANTHER" id="PTHR24198:SF165">
    <property type="entry name" value="ANKYRIN REPEAT-CONTAINING PROTEIN-RELATED"/>
    <property type="match status" value="1"/>
</dbReference>
<evidence type="ECO:0000313" key="5">
    <source>
        <dbReference type="Proteomes" id="UP000035514"/>
    </source>
</evidence>
<dbReference type="Pfam" id="PF12796">
    <property type="entry name" value="Ank_2"/>
    <property type="match status" value="3"/>
</dbReference>
<dbReference type="PROSITE" id="PS50088">
    <property type="entry name" value="ANK_REPEAT"/>
    <property type="match status" value="6"/>
</dbReference>
<dbReference type="Proteomes" id="UP000035514">
    <property type="component" value="Unassembled WGS sequence"/>
</dbReference>
<dbReference type="EMBL" id="JAIQ01000077">
    <property type="protein sequence ID" value="KLE00954.1"/>
    <property type="molecule type" value="Genomic_DNA"/>
</dbReference>
<feature type="repeat" description="ANK" evidence="3">
    <location>
        <begin position="75"/>
        <end position="107"/>
    </location>
</feature>
<feature type="repeat" description="ANK" evidence="3">
    <location>
        <begin position="207"/>
        <end position="241"/>
    </location>
</feature>